<keyword evidence="11" id="KW-1133">Transmembrane helix</keyword>
<sequence>MASQFSTNGATMHAANATTAKTATTASINDIPKSWTFTSKLPPDSLFPTPADSHKTPRDQIVPRQVRDALFTWVRPEKAERPELLAVSPAAMRDLGIREGDEKTEDFLQTVAGNKLQGWDEEKLEGGYPWAQCYGGFQFGQWASQLGDGRAISLFETTNPNTGVRYELQLKGAGLTPYSRFADGKAVLRSSIREFVVSEALNSLGIPSTRALSLTLLPEVKVRRETIEPGAIVARFAQSWLRIGNFDLLRARGDRNLIRKLATYVAEDVFGGWETLPGRLENPDKPKESAPPKRNIPADAVEGPPESAENRFTRLYREIVRRNALTVAKWQAYGFMNGVLNTDNTSLFGLSIDFGPFAFMDNFDPNYTPNHDDYMLRYSYRNQPSIIWWNLKRKRMESSREPKKIIMQVGEEYKAVFLDEYKRLMTARFGLKTYKDSDFDDLFSSILDSMESLELDFNLFFRRLSSVKVDELETEEARQDRASVFFYSDGVTGAGGEAEGRKRVGEWLNKWRQRILEDWGDGQTVSDEQDKERMRAMKKVNPNFVPRGWILDEVIKRVEKNNERDVLDRIMHMALHPFEESWAGRTFDGKEYKGDIDEETRWTRAYIFMLGYGLFMIMSTIQGLWPIVARHIASRHVLDMSSLSKRSIAALVARAEEPSGGKLVAFKVVGGIQLVIVVLFVLAFSYTTERVFSNLAAVESDAPESYTQVSDEVTDEEAGDPKALLDEEPSQPAQPVTSGLLSTYRHLLSIGGKKSLFRGFSCFLVYALVGFPVEVLLRMIPFVPGVVSSIIASLLLVQLNTAWTHAIISKSSAKSYRSRLLPFRLAIRATALPTVIFSATAEVSGMTTKIFLTNTFKNATADSNPVADNITSLSLLLIFQLAFVFLVIIPAHAILVRVQTSLLPEEDRPIISLDPVFSLRKFEGKEYISTLEAFKSMTRASWRRLYMLNVKSFLLCILVFNVIGFIGFLEVTIARKFM</sequence>
<feature type="transmembrane region" description="Helical" evidence="11">
    <location>
        <begin position="873"/>
        <end position="895"/>
    </location>
</feature>
<protein>
    <recommendedName>
        <fullName evidence="9">Selenoprotein O</fullName>
    </recommendedName>
</protein>
<evidence type="ECO:0000256" key="2">
    <source>
        <dbReference type="ARBA" id="ARBA00009747"/>
    </source>
</evidence>
<evidence type="ECO:0000256" key="1">
    <source>
        <dbReference type="ARBA" id="ARBA00001946"/>
    </source>
</evidence>
<feature type="region of interest" description="Disordered" evidence="10">
    <location>
        <begin position="277"/>
        <end position="307"/>
    </location>
</feature>
<keyword evidence="7" id="KW-0067">ATP-binding</keyword>
<keyword evidence="11" id="KW-0812">Transmembrane</keyword>
<evidence type="ECO:0000313" key="13">
    <source>
        <dbReference type="Proteomes" id="UP001369815"/>
    </source>
</evidence>
<keyword evidence="8" id="KW-0460">Magnesium</keyword>
<keyword evidence="6" id="KW-0547">Nucleotide-binding</keyword>
<accession>A0AAX6MQP2</accession>
<dbReference type="GO" id="GO:0005524">
    <property type="term" value="F:ATP binding"/>
    <property type="evidence" value="ECO:0007669"/>
    <property type="project" value="UniProtKB-KW"/>
</dbReference>
<dbReference type="PANTHER" id="PTHR32057">
    <property type="entry name" value="PROTEIN ADENYLYLTRANSFERASE SELO, MITOCHONDRIAL"/>
    <property type="match status" value="1"/>
</dbReference>
<dbReference type="HAMAP" id="MF_00692">
    <property type="entry name" value="SelO"/>
    <property type="match status" value="1"/>
</dbReference>
<comment type="similarity">
    <text evidence="2">Belongs to the SELO family.</text>
</comment>
<feature type="transmembrane region" description="Helical" evidence="11">
    <location>
        <begin position="606"/>
        <end position="628"/>
    </location>
</feature>
<dbReference type="Pfam" id="PF02696">
    <property type="entry name" value="SelO"/>
    <property type="match status" value="1"/>
</dbReference>
<keyword evidence="11" id="KW-0472">Membrane</keyword>
<proteinExistence type="inferred from homology"/>
<dbReference type="GO" id="GO:0005739">
    <property type="term" value="C:mitochondrion"/>
    <property type="evidence" value="ECO:0007669"/>
    <property type="project" value="TreeGrafter"/>
</dbReference>
<name>A0AAX6MQP2_9PEZI</name>
<evidence type="ECO:0000256" key="3">
    <source>
        <dbReference type="ARBA" id="ARBA00022679"/>
    </source>
</evidence>
<keyword evidence="4" id="KW-0548">Nucleotidyltransferase</keyword>
<feature type="transmembrane region" description="Helical" evidence="11">
    <location>
        <begin position="664"/>
        <end position="684"/>
    </location>
</feature>
<dbReference type="PANTHER" id="PTHR32057:SF14">
    <property type="entry name" value="PROTEIN ADENYLYLTRANSFERASE SELO, MITOCHONDRIAL"/>
    <property type="match status" value="1"/>
</dbReference>
<keyword evidence="13" id="KW-1185">Reference proteome</keyword>
<comment type="cofactor">
    <cofactor evidence="1">
        <name>Mg(2+)</name>
        <dbReference type="ChEBI" id="CHEBI:18420"/>
    </cofactor>
</comment>
<evidence type="ECO:0000256" key="4">
    <source>
        <dbReference type="ARBA" id="ARBA00022695"/>
    </source>
</evidence>
<feature type="transmembrane region" description="Helical" evidence="11">
    <location>
        <begin position="945"/>
        <end position="969"/>
    </location>
</feature>
<dbReference type="EMBL" id="JBANMG010000003">
    <property type="protein sequence ID" value="KAK6954958.1"/>
    <property type="molecule type" value="Genomic_DNA"/>
</dbReference>
<evidence type="ECO:0000256" key="5">
    <source>
        <dbReference type="ARBA" id="ARBA00022723"/>
    </source>
</evidence>
<evidence type="ECO:0000256" key="10">
    <source>
        <dbReference type="SAM" id="MobiDB-lite"/>
    </source>
</evidence>
<evidence type="ECO:0000256" key="9">
    <source>
        <dbReference type="ARBA" id="ARBA00031547"/>
    </source>
</evidence>
<dbReference type="GO" id="GO:0070733">
    <property type="term" value="F:AMPylase activity"/>
    <property type="evidence" value="ECO:0007669"/>
    <property type="project" value="TreeGrafter"/>
</dbReference>
<feature type="region of interest" description="Disordered" evidence="10">
    <location>
        <begin position="706"/>
        <end position="736"/>
    </location>
</feature>
<feature type="region of interest" description="Disordered" evidence="10">
    <location>
        <begin position="42"/>
        <end position="61"/>
    </location>
</feature>
<reference evidence="12 13" key="1">
    <citation type="journal article" date="2024" name="Front Chem Biol">
        <title>Unveiling the potential of Daldinia eschscholtzii MFLUCC 19-0629 through bioactivity and bioinformatics studies for enhanced sustainable agriculture production.</title>
        <authorList>
            <person name="Brooks S."/>
            <person name="Weaver J.A."/>
            <person name="Klomchit A."/>
            <person name="Alharthi S.A."/>
            <person name="Onlamun T."/>
            <person name="Nurani R."/>
            <person name="Vong T.K."/>
            <person name="Alberti F."/>
            <person name="Greco C."/>
        </authorList>
    </citation>
    <scope>NUCLEOTIDE SEQUENCE [LARGE SCALE GENOMIC DNA]</scope>
    <source>
        <strain evidence="12">MFLUCC 19-0629</strain>
    </source>
</reference>
<evidence type="ECO:0000256" key="7">
    <source>
        <dbReference type="ARBA" id="ARBA00022840"/>
    </source>
</evidence>
<evidence type="ECO:0000256" key="8">
    <source>
        <dbReference type="ARBA" id="ARBA00022842"/>
    </source>
</evidence>
<feature type="compositionally biased region" description="Basic and acidic residues" evidence="10">
    <location>
        <begin position="281"/>
        <end position="291"/>
    </location>
</feature>
<evidence type="ECO:0000256" key="6">
    <source>
        <dbReference type="ARBA" id="ARBA00022741"/>
    </source>
</evidence>
<comment type="caution">
    <text evidence="12">The sequence shown here is derived from an EMBL/GenBank/DDBJ whole genome shotgun (WGS) entry which is preliminary data.</text>
</comment>
<gene>
    <name evidence="12" type="ORF">Daesc_002587</name>
</gene>
<keyword evidence="5" id="KW-0479">Metal-binding</keyword>
<evidence type="ECO:0000256" key="11">
    <source>
        <dbReference type="SAM" id="Phobius"/>
    </source>
</evidence>
<dbReference type="InterPro" id="IPR003846">
    <property type="entry name" value="SelO"/>
</dbReference>
<evidence type="ECO:0000313" key="12">
    <source>
        <dbReference type="EMBL" id="KAK6954958.1"/>
    </source>
</evidence>
<dbReference type="Proteomes" id="UP001369815">
    <property type="component" value="Unassembled WGS sequence"/>
</dbReference>
<feature type="transmembrane region" description="Helical" evidence="11">
    <location>
        <begin position="755"/>
        <end position="773"/>
    </location>
</feature>
<dbReference type="GO" id="GO:0046872">
    <property type="term" value="F:metal ion binding"/>
    <property type="evidence" value="ECO:0007669"/>
    <property type="project" value="UniProtKB-KW"/>
</dbReference>
<keyword evidence="3" id="KW-0808">Transferase</keyword>
<dbReference type="AlphaFoldDB" id="A0AAX6MQP2"/>
<organism evidence="12 13">
    <name type="scientific">Daldinia eschscholtzii</name>
    <dbReference type="NCBI Taxonomy" id="292717"/>
    <lineage>
        <taxon>Eukaryota</taxon>
        <taxon>Fungi</taxon>
        <taxon>Dikarya</taxon>
        <taxon>Ascomycota</taxon>
        <taxon>Pezizomycotina</taxon>
        <taxon>Sordariomycetes</taxon>
        <taxon>Xylariomycetidae</taxon>
        <taxon>Xylariales</taxon>
        <taxon>Hypoxylaceae</taxon>
        <taxon>Daldinia</taxon>
    </lineage>
</organism>
<feature type="transmembrane region" description="Helical" evidence="11">
    <location>
        <begin position="779"/>
        <end position="799"/>
    </location>
</feature>